<evidence type="ECO:0000259" key="2">
    <source>
        <dbReference type="Pfam" id="PF13456"/>
    </source>
</evidence>
<dbReference type="PANTHER" id="PTHR47723">
    <property type="entry name" value="OS05G0353850 PROTEIN"/>
    <property type="match status" value="1"/>
</dbReference>
<evidence type="ECO:0000313" key="4">
    <source>
        <dbReference type="Proteomes" id="UP000585474"/>
    </source>
</evidence>
<dbReference type="GO" id="GO:0004523">
    <property type="term" value="F:RNA-DNA hybrid ribonuclease activity"/>
    <property type="evidence" value="ECO:0007669"/>
    <property type="project" value="InterPro"/>
</dbReference>
<keyword evidence="4" id="KW-1185">Reference proteome</keyword>
<proteinExistence type="predicted"/>
<protein>
    <recommendedName>
        <fullName evidence="2">RNase H type-1 domain-containing protein</fullName>
    </recommendedName>
</protein>
<name>A0A7J0GHY3_9ERIC</name>
<dbReference type="EMBL" id="BJWL01000021">
    <property type="protein sequence ID" value="GFZ10352.1"/>
    <property type="molecule type" value="Genomic_DNA"/>
</dbReference>
<dbReference type="SUPFAM" id="SSF56219">
    <property type="entry name" value="DNase I-like"/>
    <property type="match status" value="1"/>
</dbReference>
<dbReference type="InterPro" id="IPR036397">
    <property type="entry name" value="RNaseH_sf"/>
</dbReference>
<dbReference type="AlphaFoldDB" id="A0A7J0GHY3"/>
<organism evidence="3 4">
    <name type="scientific">Actinidia rufa</name>
    <dbReference type="NCBI Taxonomy" id="165716"/>
    <lineage>
        <taxon>Eukaryota</taxon>
        <taxon>Viridiplantae</taxon>
        <taxon>Streptophyta</taxon>
        <taxon>Embryophyta</taxon>
        <taxon>Tracheophyta</taxon>
        <taxon>Spermatophyta</taxon>
        <taxon>Magnoliopsida</taxon>
        <taxon>eudicotyledons</taxon>
        <taxon>Gunneridae</taxon>
        <taxon>Pentapetalae</taxon>
        <taxon>asterids</taxon>
        <taxon>Ericales</taxon>
        <taxon>Actinidiaceae</taxon>
        <taxon>Actinidia</taxon>
    </lineage>
</organism>
<dbReference type="InterPro" id="IPR044730">
    <property type="entry name" value="RNase_H-like_dom_plant"/>
</dbReference>
<dbReference type="Gene3D" id="3.30.420.10">
    <property type="entry name" value="Ribonuclease H-like superfamily/Ribonuclease H"/>
    <property type="match status" value="1"/>
</dbReference>
<dbReference type="InterPro" id="IPR002156">
    <property type="entry name" value="RNaseH_domain"/>
</dbReference>
<evidence type="ECO:0000256" key="1">
    <source>
        <dbReference type="SAM" id="MobiDB-lite"/>
    </source>
</evidence>
<sequence length="483" mass="54461">MEVKADSRIGNWKRQARSTKEPSMQIDGVLGSKRRSSREMEIYGFYGNPDTAKRQDSVGTSSPLANQFDLPCVCAGNFNEILDNSERWDKEPTNQWQIEAFKRALGDCNHSDLNPEDTKFTWWNGRKRIAGFAMVFVRKGRLSFQAMWLRAEDCEKLIEKAWSRILRRLKGRFTEPIGMESIVYVEKCVGRPGSSRVGLTMEAITRPSPLLTDAKVDALIDPISGNWNKGIICEVFLPFEWHFTKQGIFTVRSAYHAASNSANAACIDILPVKANLVQRKVVPCAAFEMCNDGNETVTHCLRDCQFSAAFWNYFSFHRSWNNRKMKGDAFQWMIEILRILGGETFEVFAIVAWAIWGSTSIWEVKWAAPKEGFFKLNFDGSMGKDGSAGIGVVARDHHGDVIAACVEKFHGVSDVDHIQALGAWRATMFARDLGLNHIQMEGDSLVVNAIRSHSENLSSIGAVIAYVKENLLSFAKVEYLQMR</sequence>
<dbReference type="Gene3D" id="3.60.10.10">
    <property type="entry name" value="Endonuclease/exonuclease/phosphatase"/>
    <property type="match status" value="1"/>
</dbReference>
<dbReference type="Proteomes" id="UP000585474">
    <property type="component" value="Unassembled WGS sequence"/>
</dbReference>
<gene>
    <name evidence="3" type="ORF">Acr_21g0009510</name>
</gene>
<reference evidence="3 4" key="1">
    <citation type="submission" date="2019-07" db="EMBL/GenBank/DDBJ databases">
        <title>De Novo Assembly of kiwifruit Actinidia rufa.</title>
        <authorList>
            <person name="Sugita-Konishi S."/>
            <person name="Sato K."/>
            <person name="Mori E."/>
            <person name="Abe Y."/>
            <person name="Kisaki G."/>
            <person name="Hamano K."/>
            <person name="Suezawa K."/>
            <person name="Otani M."/>
            <person name="Fukuda T."/>
            <person name="Manabe T."/>
            <person name="Gomi K."/>
            <person name="Tabuchi M."/>
            <person name="Akimitsu K."/>
            <person name="Kataoka I."/>
        </authorList>
    </citation>
    <scope>NUCLEOTIDE SEQUENCE [LARGE SCALE GENOMIC DNA]</scope>
    <source>
        <strain evidence="4">cv. Fuchu</strain>
    </source>
</reference>
<dbReference type="PANTHER" id="PTHR47723:SF19">
    <property type="entry name" value="POLYNUCLEOTIDYL TRANSFERASE, RIBONUCLEASE H-LIKE SUPERFAMILY PROTEIN"/>
    <property type="match status" value="1"/>
</dbReference>
<dbReference type="Pfam" id="PF13456">
    <property type="entry name" value="RVT_3"/>
    <property type="match status" value="1"/>
</dbReference>
<dbReference type="GO" id="GO:0003676">
    <property type="term" value="F:nucleic acid binding"/>
    <property type="evidence" value="ECO:0007669"/>
    <property type="project" value="InterPro"/>
</dbReference>
<dbReference type="InterPro" id="IPR053151">
    <property type="entry name" value="RNase_H-like"/>
</dbReference>
<feature type="domain" description="RNase H type-1" evidence="2">
    <location>
        <begin position="377"/>
        <end position="478"/>
    </location>
</feature>
<dbReference type="OrthoDB" id="1906820at2759"/>
<evidence type="ECO:0000313" key="3">
    <source>
        <dbReference type="EMBL" id="GFZ10352.1"/>
    </source>
</evidence>
<feature type="region of interest" description="Disordered" evidence="1">
    <location>
        <begin position="1"/>
        <end position="24"/>
    </location>
</feature>
<dbReference type="CDD" id="cd06222">
    <property type="entry name" value="RNase_H_like"/>
    <property type="match status" value="1"/>
</dbReference>
<accession>A0A7J0GHY3</accession>
<comment type="caution">
    <text evidence="3">The sequence shown here is derived from an EMBL/GenBank/DDBJ whole genome shotgun (WGS) entry which is preliminary data.</text>
</comment>
<dbReference type="InterPro" id="IPR036691">
    <property type="entry name" value="Endo/exonu/phosph_ase_sf"/>
</dbReference>